<dbReference type="Bgee" id="WBGene00009931">
    <property type="expression patterns" value="Expressed in larva and 2 other cell types or tissues"/>
</dbReference>
<accession>Q20656</accession>
<keyword evidence="8" id="KW-0675">Receptor</keyword>
<protein>
    <submittedName>
        <fullName evidence="8">G-protein coupled receptors family 1 profile domain-containing protein</fullName>
    </submittedName>
</protein>
<dbReference type="PANTHER" id="PTHR46641:SF9">
    <property type="entry name" value="G-PROTEIN COUPLED RECEPTORS FAMILY 1 PROFILE DOMAIN-CONTAINING PROTEIN"/>
    <property type="match status" value="1"/>
</dbReference>
<evidence type="ECO:0000256" key="5">
    <source>
        <dbReference type="SAM" id="MobiDB-lite"/>
    </source>
</evidence>
<proteinExistence type="predicted"/>
<feature type="transmembrane region" description="Helical" evidence="6">
    <location>
        <begin position="308"/>
        <end position="332"/>
    </location>
</feature>
<dbReference type="GO" id="GO:0005886">
    <property type="term" value="C:plasma membrane"/>
    <property type="evidence" value="ECO:0000318"/>
    <property type="project" value="GO_Central"/>
</dbReference>
<gene>
    <name evidence="8" type="ORF">CELE_F52D10.4</name>
    <name evidence="8 10" type="ORF">F52D10.4</name>
</gene>
<evidence type="ECO:0000256" key="2">
    <source>
        <dbReference type="ARBA" id="ARBA00022692"/>
    </source>
</evidence>
<dbReference type="UCSC" id="F52D10.4">
    <property type="organism name" value="c. elegans"/>
</dbReference>
<dbReference type="PaxDb" id="6239-F52D10.4"/>
<evidence type="ECO:0000256" key="3">
    <source>
        <dbReference type="ARBA" id="ARBA00022989"/>
    </source>
</evidence>
<dbReference type="SMR" id="Q20656"/>
<dbReference type="AlphaFoldDB" id="Q20656"/>
<feature type="transmembrane region" description="Helical" evidence="6">
    <location>
        <begin position="155"/>
        <end position="175"/>
    </location>
</feature>
<feature type="transmembrane region" description="Helical" evidence="6">
    <location>
        <begin position="63"/>
        <end position="85"/>
    </location>
</feature>
<dbReference type="GO" id="GO:0007218">
    <property type="term" value="P:neuropeptide signaling pathway"/>
    <property type="evidence" value="ECO:0000318"/>
    <property type="project" value="GO_Central"/>
</dbReference>
<evidence type="ECO:0000256" key="1">
    <source>
        <dbReference type="ARBA" id="ARBA00004370"/>
    </source>
</evidence>
<dbReference type="GeneID" id="186109"/>
<dbReference type="InterPro" id="IPR000276">
    <property type="entry name" value="GPCR_Rhodpsn"/>
</dbReference>
<dbReference type="HOGENOM" id="CLU_718099_0_0_1"/>
<evidence type="ECO:0000256" key="6">
    <source>
        <dbReference type="SAM" id="Phobius"/>
    </source>
</evidence>
<dbReference type="AGR" id="WB:WBGene00009931"/>
<comment type="subcellular location">
    <subcellularLocation>
        <location evidence="1">Membrane</location>
    </subcellularLocation>
</comment>
<dbReference type="InParanoid" id="Q20656"/>
<dbReference type="PANTHER" id="PTHR46641">
    <property type="entry name" value="FMRFAMIDE RECEPTOR-RELATED"/>
    <property type="match status" value="1"/>
</dbReference>
<sequence>MLELYQNILFNQRVVMANECPSPPSSWALAFDGPYSFVVIIGGIIGNVYSLKQLFSRSINTSMLVSLTGLAIWDIVLLIAALWHHSLWATMHYFSLRDEPWDAEMVATNALVECGHITSTWMLIEVTAERFIAVTRPFQFAPVHRKQRRKSYARVVGGLIRIPLIMTIAACVICLPCTVEYTLEPCTYKGIDSQQMLETPLMQNIFYRVLYRTAFLSIGKTFGPFVIISFLTISTLKSMRKSMDSRASILIAQGQNHLFQADKDKTKSLQAISIMLLGKFLFLRCLPTAMAIIQMFPGADSTTFLPVYLSQFFLLFNSATNSFVFVVVKSAFETRRLKRIRQRHRELVAQHAEQVLSIGKALAGDKLFLLPEVEFDNQSSEEETLEMQPMMPSATTSNPV</sequence>
<dbReference type="STRING" id="6239.F52D10.4.1"/>
<dbReference type="Gene3D" id="1.20.1070.10">
    <property type="entry name" value="Rhodopsin 7-helix transmembrane proteins"/>
    <property type="match status" value="1"/>
</dbReference>
<name>Q20656_CAEEL</name>
<evidence type="ECO:0000313" key="10">
    <source>
        <dbReference type="WormBase" id="F52D10.4"/>
    </source>
</evidence>
<dbReference type="FunCoup" id="Q20656">
    <property type="interactions" value="151"/>
</dbReference>
<dbReference type="Proteomes" id="UP000001940">
    <property type="component" value="Chromosome X"/>
</dbReference>
<dbReference type="InterPro" id="IPR052954">
    <property type="entry name" value="GPCR-Ligand_Int"/>
</dbReference>
<dbReference type="PROSITE" id="PS50262">
    <property type="entry name" value="G_PROTEIN_RECEP_F1_2"/>
    <property type="match status" value="1"/>
</dbReference>
<feature type="transmembrane region" description="Helical" evidence="6">
    <location>
        <begin position="272"/>
        <end position="296"/>
    </location>
</feature>
<dbReference type="PROSITE" id="PS00237">
    <property type="entry name" value="G_PROTEIN_RECEP_F1_1"/>
    <property type="match status" value="1"/>
</dbReference>
<keyword evidence="4 6" id="KW-0472">Membrane</keyword>
<dbReference type="GO" id="GO:0008188">
    <property type="term" value="F:neuropeptide receptor activity"/>
    <property type="evidence" value="ECO:0000318"/>
    <property type="project" value="GO_Central"/>
</dbReference>
<dbReference type="CTD" id="186109"/>
<keyword evidence="2 6" id="KW-0812">Transmembrane</keyword>
<feature type="transmembrane region" description="Helical" evidence="6">
    <location>
        <begin position="105"/>
        <end position="124"/>
    </location>
</feature>
<reference evidence="8 9" key="1">
    <citation type="journal article" date="1998" name="Science">
        <title>Genome sequence of the nematode C. elegans: a platform for investigating biology.</title>
        <authorList>
            <consortium name="The C. elegans sequencing consortium"/>
            <person name="Sulson J.E."/>
            <person name="Waterston R."/>
        </authorList>
    </citation>
    <scope>NUCLEOTIDE SEQUENCE [LARGE SCALE GENOMIC DNA]</scope>
    <source>
        <strain evidence="8 9">Bristol N2</strain>
    </source>
</reference>
<feature type="transmembrane region" description="Helical" evidence="6">
    <location>
        <begin position="33"/>
        <end position="51"/>
    </location>
</feature>
<dbReference type="KEGG" id="cel:CELE_F52D10.4"/>
<dbReference type="InterPro" id="IPR017452">
    <property type="entry name" value="GPCR_Rhodpsn_7TM"/>
</dbReference>
<dbReference type="OMA" id="HITSTWM"/>
<dbReference type="OrthoDB" id="5788232at2759"/>
<evidence type="ECO:0000313" key="9">
    <source>
        <dbReference type="Proteomes" id="UP000001940"/>
    </source>
</evidence>
<feature type="domain" description="G-protein coupled receptors family 1 profile" evidence="7">
    <location>
        <begin position="46"/>
        <end position="325"/>
    </location>
</feature>
<dbReference type="WormBase" id="F52D10.4">
    <property type="protein sequence ID" value="CE50424"/>
    <property type="gene ID" value="WBGene00009931"/>
</dbReference>
<dbReference type="RefSeq" id="NP_509940.3">
    <property type="nucleotide sequence ID" value="NM_077539.3"/>
</dbReference>
<keyword evidence="3 6" id="KW-1133">Transmembrane helix</keyword>
<dbReference type="eggNOG" id="ENOG502TFUB">
    <property type="taxonomic scope" value="Eukaryota"/>
</dbReference>
<evidence type="ECO:0000313" key="8">
    <source>
        <dbReference type="EMBL" id="CAA91475.3"/>
    </source>
</evidence>
<feature type="transmembrane region" description="Helical" evidence="6">
    <location>
        <begin position="209"/>
        <end position="233"/>
    </location>
</feature>
<dbReference type="CDD" id="cd14978">
    <property type="entry name" value="7tmA_FMRFamide_R-like"/>
    <property type="match status" value="1"/>
</dbReference>
<feature type="region of interest" description="Disordered" evidence="5">
    <location>
        <begin position="381"/>
        <end position="400"/>
    </location>
</feature>
<organism evidence="8 9">
    <name type="scientific">Caenorhabditis elegans</name>
    <dbReference type="NCBI Taxonomy" id="6239"/>
    <lineage>
        <taxon>Eukaryota</taxon>
        <taxon>Metazoa</taxon>
        <taxon>Ecdysozoa</taxon>
        <taxon>Nematoda</taxon>
        <taxon>Chromadorea</taxon>
        <taxon>Rhabditida</taxon>
        <taxon>Rhabditina</taxon>
        <taxon>Rhabditomorpha</taxon>
        <taxon>Rhabditoidea</taxon>
        <taxon>Rhabditidae</taxon>
        <taxon>Peloderinae</taxon>
        <taxon>Caenorhabditis</taxon>
    </lineage>
</organism>
<evidence type="ECO:0000256" key="4">
    <source>
        <dbReference type="ARBA" id="ARBA00023136"/>
    </source>
</evidence>
<keyword evidence="9" id="KW-1185">Reference proteome</keyword>
<dbReference type="SUPFAM" id="SSF81321">
    <property type="entry name" value="Family A G protein-coupled receptor-like"/>
    <property type="match status" value="1"/>
</dbReference>
<dbReference type="EMBL" id="BX284606">
    <property type="protein sequence ID" value="CAA91475.3"/>
    <property type="molecule type" value="Genomic_DNA"/>
</dbReference>
<evidence type="ECO:0000259" key="7">
    <source>
        <dbReference type="PROSITE" id="PS50262"/>
    </source>
</evidence>